<name>A0A0A9FRJ8_ARUDO</name>
<proteinExistence type="predicted"/>
<organism evidence="1">
    <name type="scientific">Arundo donax</name>
    <name type="common">Giant reed</name>
    <name type="synonym">Donax arundinaceus</name>
    <dbReference type="NCBI Taxonomy" id="35708"/>
    <lineage>
        <taxon>Eukaryota</taxon>
        <taxon>Viridiplantae</taxon>
        <taxon>Streptophyta</taxon>
        <taxon>Embryophyta</taxon>
        <taxon>Tracheophyta</taxon>
        <taxon>Spermatophyta</taxon>
        <taxon>Magnoliopsida</taxon>
        <taxon>Liliopsida</taxon>
        <taxon>Poales</taxon>
        <taxon>Poaceae</taxon>
        <taxon>PACMAD clade</taxon>
        <taxon>Arundinoideae</taxon>
        <taxon>Arundineae</taxon>
        <taxon>Arundo</taxon>
    </lineage>
</organism>
<protein>
    <submittedName>
        <fullName evidence="1">Uncharacterized protein</fullName>
    </submittedName>
</protein>
<evidence type="ECO:0000313" key="1">
    <source>
        <dbReference type="EMBL" id="JAE14907.1"/>
    </source>
</evidence>
<dbReference type="EMBL" id="GBRH01182989">
    <property type="protein sequence ID" value="JAE14907.1"/>
    <property type="molecule type" value="Transcribed_RNA"/>
</dbReference>
<reference evidence="1" key="2">
    <citation type="journal article" date="2015" name="Data Brief">
        <title>Shoot transcriptome of the giant reed, Arundo donax.</title>
        <authorList>
            <person name="Barrero R.A."/>
            <person name="Guerrero F.D."/>
            <person name="Moolhuijzen P."/>
            <person name="Goolsby J.A."/>
            <person name="Tidwell J."/>
            <person name="Bellgard S.E."/>
            <person name="Bellgard M.I."/>
        </authorList>
    </citation>
    <scope>NUCLEOTIDE SEQUENCE</scope>
    <source>
        <tissue evidence="1">Shoot tissue taken approximately 20 cm above the soil surface</tissue>
    </source>
</reference>
<reference evidence="1" key="1">
    <citation type="submission" date="2014-09" db="EMBL/GenBank/DDBJ databases">
        <authorList>
            <person name="Magalhaes I.L.F."/>
            <person name="Oliveira U."/>
            <person name="Santos F.R."/>
            <person name="Vidigal T.H.D.A."/>
            <person name="Brescovit A.D."/>
            <person name="Santos A.J."/>
        </authorList>
    </citation>
    <scope>NUCLEOTIDE SEQUENCE</scope>
    <source>
        <tissue evidence="1">Shoot tissue taken approximately 20 cm above the soil surface</tissue>
    </source>
</reference>
<dbReference type="AlphaFoldDB" id="A0A0A9FRJ8"/>
<sequence length="21" mass="2269">MSVHISKFSQQFPGIGVLVPP</sequence>
<accession>A0A0A9FRJ8</accession>